<evidence type="ECO:0000313" key="3">
    <source>
        <dbReference type="EMBL" id="AOO11851.1"/>
    </source>
</evidence>
<evidence type="ECO:0000313" key="4">
    <source>
        <dbReference type="EMBL" id="AOO12552.1"/>
    </source>
</evidence>
<evidence type="ECO:0000313" key="7">
    <source>
        <dbReference type="Proteomes" id="UP000225402"/>
    </source>
</evidence>
<dbReference type="EMBL" id="KX349295">
    <property type="protein sequence ID" value="AOO12552.1"/>
    <property type="molecule type" value="Genomic_DNA"/>
</dbReference>
<organism evidence="2 8">
    <name type="scientific">Cyanophage S-RIM44</name>
    <dbReference type="NCBI Taxonomy" id="1278485"/>
    <lineage>
        <taxon>Viruses</taxon>
        <taxon>Duplodnaviria</taxon>
        <taxon>Heunggongvirae</taxon>
        <taxon>Uroviricota</taxon>
        <taxon>Caudoviricetes</taxon>
        <taxon>Pantevenvirales</taxon>
        <taxon>Kyanoviridae</taxon>
        <taxon>Vellamovirus</taxon>
        <taxon>Vellamovirus rhodeisland44</taxon>
    </lineage>
</organism>
<dbReference type="EMBL" id="KX349292">
    <property type="protein sequence ID" value="AOO11851.1"/>
    <property type="molecule type" value="Genomic_DNA"/>
</dbReference>
<feature type="region of interest" description="Disordered" evidence="1">
    <location>
        <begin position="179"/>
        <end position="255"/>
    </location>
</feature>
<evidence type="ECO:0000313" key="5">
    <source>
        <dbReference type="EMBL" id="AOO13018.1"/>
    </source>
</evidence>
<evidence type="ECO:0000256" key="1">
    <source>
        <dbReference type="SAM" id="MobiDB-lite"/>
    </source>
</evidence>
<reference evidence="6 7" key="1">
    <citation type="journal article" date="2016" name="Environ. Microbiol.">
        <title>Genomic diversification of marine cyanophages into stable ecotypes.</title>
        <authorList>
            <person name="Marston M.F."/>
            <person name="Martiny J.B."/>
        </authorList>
    </citation>
    <scope>NUCLEOTIDE SEQUENCE [LARGE SCALE GENOMIC DNA]</scope>
    <source>
        <strain evidence="3">Np_05_0604</strain>
        <strain evidence="4">Sn_08_0709</strain>
        <strain evidence="5">W2_10_0709</strain>
    </source>
</reference>
<dbReference type="Proteomes" id="UP000225478">
    <property type="component" value="Segment"/>
</dbReference>
<evidence type="ECO:0000313" key="8">
    <source>
        <dbReference type="Proteomes" id="UP000225786"/>
    </source>
</evidence>
<dbReference type="Proteomes" id="UP000222561">
    <property type="component" value="Segment"/>
</dbReference>
<feature type="compositionally biased region" description="Basic and acidic residues" evidence="1">
    <location>
        <begin position="207"/>
        <end position="234"/>
    </location>
</feature>
<name>A0A127KN66_9CAUD</name>
<dbReference type="Proteomes" id="UP000225786">
    <property type="component" value="Segment"/>
</dbReference>
<accession>A0A127KN66</accession>
<reference evidence="2 8" key="2">
    <citation type="submission" date="2016-01" db="EMBL/GenBank/DDBJ databases">
        <title>The genomic content and context of auxiliary metabolic genes in marine cyanophages.</title>
        <authorList>
            <person name="Marston M.F."/>
            <person name="Martiny J.B.H."/>
            <person name="Crummett L.T."/>
        </authorList>
    </citation>
    <scope>NUCLEOTIDE SEQUENCE [LARGE SCALE GENOMIC DNA]</scope>
    <source>
        <strain evidence="2">W2_07_0710</strain>
    </source>
</reference>
<evidence type="ECO:0000313" key="2">
    <source>
        <dbReference type="EMBL" id="AMO43379.1"/>
    </source>
</evidence>
<dbReference type="EMBL" id="KU594607">
    <property type="protein sequence ID" value="AMO43379.1"/>
    <property type="molecule type" value="Genomic_DNA"/>
</dbReference>
<gene>
    <name evidence="3" type="ORF">Np050604_135</name>
    <name evidence="4" type="ORF">Sn080709_135</name>
    <name evidence="5" type="ORF">W2100709_136</name>
    <name evidence="2" type="ORF">W270710_135</name>
</gene>
<proteinExistence type="predicted"/>
<evidence type="ECO:0000313" key="6">
    <source>
        <dbReference type="Proteomes" id="UP000222561"/>
    </source>
</evidence>
<dbReference type="Proteomes" id="UP000225402">
    <property type="component" value="Segment"/>
</dbReference>
<protein>
    <submittedName>
        <fullName evidence="2">Peptidase</fullName>
    </submittedName>
</protein>
<sequence length="711" mass="81093">MLSQEIKGNLARLLATENLVVEHKNVSTASFNIDDRILTLPSWDKASSIVYDLLVGHEVGHALYTPVWDNFSCPADYVNITEDARVEKLMKRRYPGLRKTFYCGYSELNAQDFFGIENEDLDTLNYIDRVNLHFKIGTAGVSIKFAPDEQELVDECSEAETFDEAVAVAEKMWKLAKEQQKEMEQLANVPQSGSDGRPDSSESQSFDAEKTEEQGGEDCMTHEEMLEEAERREQENEEVPGSAGGEISESQTQEAFDRAAKSLTNRYTSDRTTYVDIPKFNPDDFVVDWTTIHDWIDECSDEQYDYTFADSEYTSFKKSIQKEVNYLVKEFECKKSADAYSRAMTSRTGVLDTSKLHTYKYNEDLFKKVTVIPEGKNHGMLFILDWSGSMNAVMHSTVKQLLTLIMFCKKVGIPFEVYAFSNEWIPAERAISGKTPEITNDEYYAYKQHIEKNQVFINKSFFRMMNILSSRSNSKNFDRQCRNIWREVFSMSHYVSYHGTIGMGLSGTPLNESILVMKEIIPKFQKSTGVNKVNLMILTDGDACGTGYGAEVISYDGNSTRMTIRRIESGDCVLRDRKIGRMYSKNLGFSDSTNLFIQNLKENNPGVKVMGFRIVESSGLTTFYHRYCHNDYDSQQKLQKQWKKEKSAVLPNPVAYDALYAIHANVTNIEDTELEVDAGSSKTQVRSAFRKMLAKKQNNKKILNSFISLIS</sequence>
<dbReference type="EMBL" id="KX349297">
    <property type="protein sequence ID" value="AOO13018.1"/>
    <property type="molecule type" value="Genomic_DNA"/>
</dbReference>